<comment type="caution">
    <text evidence="4">The sequence shown here is derived from an EMBL/GenBank/DDBJ whole genome shotgun (WGS) entry which is preliminary data.</text>
</comment>
<dbReference type="Pfam" id="PF01569">
    <property type="entry name" value="PAP2"/>
    <property type="match status" value="1"/>
</dbReference>
<dbReference type="AlphaFoldDB" id="A0A7W9CK88"/>
<dbReference type="RefSeq" id="WP_343060416.1">
    <property type="nucleotide sequence ID" value="NZ_JACHOR010000005.1"/>
</dbReference>
<dbReference type="SUPFAM" id="SSF48317">
    <property type="entry name" value="Acid phosphatase/Vanadium-dependent haloperoxidase"/>
    <property type="match status" value="1"/>
</dbReference>
<dbReference type="InterPro" id="IPR036938">
    <property type="entry name" value="PAP2/HPO_sf"/>
</dbReference>
<dbReference type="GO" id="GO:0003993">
    <property type="term" value="F:acid phosphatase activity"/>
    <property type="evidence" value="ECO:0007669"/>
    <property type="project" value="UniProtKB-EC"/>
</dbReference>
<keyword evidence="2" id="KW-0732">Signal</keyword>
<accession>A0A7W9CK88</accession>
<dbReference type="GO" id="GO:0030288">
    <property type="term" value="C:outer membrane-bounded periplasmic space"/>
    <property type="evidence" value="ECO:0007669"/>
    <property type="project" value="InterPro"/>
</dbReference>
<evidence type="ECO:0000256" key="2">
    <source>
        <dbReference type="SAM" id="SignalP"/>
    </source>
</evidence>
<dbReference type="InterPro" id="IPR001011">
    <property type="entry name" value="Acid_Pase_classA_bac"/>
</dbReference>
<feature type="signal peptide" evidence="2">
    <location>
        <begin position="1"/>
        <end position="24"/>
    </location>
</feature>
<dbReference type="PIRSF" id="PIRSF000897">
    <property type="entry name" value="Acid_Ptase_ClsA"/>
    <property type="match status" value="1"/>
</dbReference>
<dbReference type="InterPro" id="IPR000326">
    <property type="entry name" value="PAP2/HPO"/>
</dbReference>
<evidence type="ECO:0000256" key="1">
    <source>
        <dbReference type="PIRNR" id="PIRNR000897"/>
    </source>
</evidence>
<comment type="similarity">
    <text evidence="1">Belongs to the class A bacterial acid phosphatase family.</text>
</comment>
<evidence type="ECO:0000313" key="5">
    <source>
        <dbReference type="Proteomes" id="UP000545037"/>
    </source>
</evidence>
<evidence type="ECO:0000259" key="3">
    <source>
        <dbReference type="Pfam" id="PF01569"/>
    </source>
</evidence>
<proteinExistence type="inferred from homology"/>
<dbReference type="Gene3D" id="1.20.144.10">
    <property type="entry name" value="Phosphatidic acid phosphatase type 2/haloperoxidase"/>
    <property type="match status" value="1"/>
</dbReference>
<protein>
    <recommendedName>
        <fullName evidence="1">Acid phosphatase</fullName>
        <ecNumber evidence="1">3.1.3.2</ecNumber>
    </recommendedName>
</protein>
<gene>
    <name evidence="4" type="ORF">GGR13_002765</name>
</gene>
<dbReference type="PRINTS" id="PR00483">
    <property type="entry name" value="BACPHPHTASE"/>
</dbReference>
<name>A0A7W9CK88_9CAUL</name>
<feature type="chain" id="PRO_5030859278" description="Acid phosphatase" evidence="2">
    <location>
        <begin position="25"/>
        <end position="264"/>
    </location>
</feature>
<dbReference type="PROSITE" id="PS51257">
    <property type="entry name" value="PROKAR_LIPOPROTEIN"/>
    <property type="match status" value="1"/>
</dbReference>
<organism evidence="4 5">
    <name type="scientific">Brevundimonas variabilis</name>
    <dbReference type="NCBI Taxonomy" id="74312"/>
    <lineage>
        <taxon>Bacteria</taxon>
        <taxon>Pseudomonadati</taxon>
        <taxon>Pseudomonadota</taxon>
        <taxon>Alphaproteobacteria</taxon>
        <taxon>Caulobacterales</taxon>
        <taxon>Caulobacteraceae</taxon>
        <taxon>Brevundimonas</taxon>
    </lineage>
</organism>
<sequence length="264" mass="27034">MNRAPAVLLALIALGGCASTPARTSSPAPAAGYLDAAGLAALMARVPPPPVAGSATDRADKAVSERYRVLEGGDRWLLATAHAELRPALALAHFDCALGTRMGSAATPLLTALFEKVLHDANEAAESVKARSFRARPVGDDPARQACQRLSEAGRTSPSYPSGSAAVGAAYGEVLAVLAPDRATETRRIGHEIAVSRIVCGMHYPSDVEAGESLGRDVAREIVATPGFEADRVAAQAELASARAAGRSNPGCAAERAALAAPLP</sequence>
<dbReference type="EC" id="3.1.3.2" evidence="1"/>
<feature type="domain" description="Phosphatidic acid phosphatase type 2/haloperoxidase" evidence="3">
    <location>
        <begin position="129"/>
        <end position="216"/>
    </location>
</feature>
<keyword evidence="5" id="KW-1185">Reference proteome</keyword>
<evidence type="ECO:0000313" key="4">
    <source>
        <dbReference type="EMBL" id="MBB5747144.1"/>
    </source>
</evidence>
<dbReference type="EMBL" id="JACHOR010000005">
    <property type="protein sequence ID" value="MBB5747144.1"/>
    <property type="molecule type" value="Genomic_DNA"/>
</dbReference>
<comment type="catalytic activity">
    <reaction evidence="1">
        <text>a phosphate monoester + H2O = an alcohol + phosphate</text>
        <dbReference type="Rhea" id="RHEA:15017"/>
        <dbReference type="ChEBI" id="CHEBI:15377"/>
        <dbReference type="ChEBI" id="CHEBI:30879"/>
        <dbReference type="ChEBI" id="CHEBI:43474"/>
        <dbReference type="ChEBI" id="CHEBI:67140"/>
        <dbReference type="EC" id="3.1.3.2"/>
    </reaction>
</comment>
<keyword evidence="1 4" id="KW-0378">Hydrolase</keyword>
<reference evidence="4 5" key="1">
    <citation type="submission" date="2020-08" db="EMBL/GenBank/DDBJ databases">
        <title>Genomic Encyclopedia of Type Strains, Phase IV (KMG-IV): sequencing the most valuable type-strain genomes for metagenomic binning, comparative biology and taxonomic classification.</title>
        <authorList>
            <person name="Goeker M."/>
        </authorList>
    </citation>
    <scope>NUCLEOTIDE SEQUENCE [LARGE SCALE GENOMIC DNA]</scope>
    <source>
        <strain evidence="4 5">DSM 4737</strain>
    </source>
</reference>
<dbReference type="Proteomes" id="UP000545037">
    <property type="component" value="Unassembled WGS sequence"/>
</dbReference>